<keyword evidence="4" id="KW-1003">Cell membrane</keyword>
<feature type="region of interest" description="Disordered" evidence="10">
    <location>
        <begin position="150"/>
        <end position="170"/>
    </location>
</feature>
<dbReference type="PRINTS" id="PR01374">
    <property type="entry name" value="TONBPROTEIN"/>
</dbReference>
<evidence type="ECO:0000256" key="6">
    <source>
        <dbReference type="ARBA" id="ARBA00022692"/>
    </source>
</evidence>
<feature type="region of interest" description="Disordered" evidence="10">
    <location>
        <begin position="83"/>
        <end position="112"/>
    </location>
</feature>
<keyword evidence="6 11" id="KW-0812">Transmembrane</keyword>
<dbReference type="InterPro" id="IPR006260">
    <property type="entry name" value="TonB/TolA_C"/>
</dbReference>
<evidence type="ECO:0000256" key="1">
    <source>
        <dbReference type="ARBA" id="ARBA00004383"/>
    </source>
</evidence>
<dbReference type="InterPro" id="IPR003538">
    <property type="entry name" value="TonB"/>
</dbReference>
<dbReference type="GO" id="GO:0015891">
    <property type="term" value="P:siderophore transport"/>
    <property type="evidence" value="ECO:0007669"/>
    <property type="project" value="InterPro"/>
</dbReference>
<keyword evidence="14" id="KW-1185">Reference proteome</keyword>
<dbReference type="GO" id="GO:0031992">
    <property type="term" value="F:energy transducer activity"/>
    <property type="evidence" value="ECO:0007669"/>
    <property type="project" value="InterPro"/>
</dbReference>
<dbReference type="GO" id="GO:0098797">
    <property type="term" value="C:plasma membrane protein complex"/>
    <property type="evidence" value="ECO:0007669"/>
    <property type="project" value="TreeGrafter"/>
</dbReference>
<dbReference type="AlphaFoldDB" id="A0A2Z4GHZ7"/>
<dbReference type="SUPFAM" id="SSF74653">
    <property type="entry name" value="TolA/TonB C-terminal domain"/>
    <property type="match status" value="1"/>
</dbReference>
<dbReference type="PANTHER" id="PTHR33446">
    <property type="entry name" value="PROTEIN TONB-RELATED"/>
    <property type="match status" value="1"/>
</dbReference>
<keyword evidence="9 11" id="KW-0472">Membrane</keyword>
<dbReference type="RefSeq" id="WP_111373955.1">
    <property type="nucleotide sequence ID" value="NZ_CP029480.1"/>
</dbReference>
<feature type="compositionally biased region" description="Acidic residues" evidence="10">
    <location>
        <begin position="83"/>
        <end position="101"/>
    </location>
</feature>
<dbReference type="Pfam" id="PF03544">
    <property type="entry name" value="TonB_C"/>
    <property type="match status" value="1"/>
</dbReference>
<dbReference type="KEGG" id="als:DJ013_21330"/>
<dbReference type="GO" id="GO:0030288">
    <property type="term" value="C:outer membrane-bounded periplasmic space"/>
    <property type="evidence" value="ECO:0007669"/>
    <property type="project" value="InterPro"/>
</dbReference>
<organism evidence="13 14">
    <name type="scientific">Arcticibacterium luteifluviistationis</name>
    <dbReference type="NCBI Taxonomy" id="1784714"/>
    <lineage>
        <taxon>Bacteria</taxon>
        <taxon>Pseudomonadati</taxon>
        <taxon>Bacteroidota</taxon>
        <taxon>Cytophagia</taxon>
        <taxon>Cytophagales</taxon>
        <taxon>Leadbetterellaceae</taxon>
        <taxon>Arcticibacterium</taxon>
    </lineage>
</organism>
<dbReference type="GO" id="GO:0055085">
    <property type="term" value="P:transmembrane transport"/>
    <property type="evidence" value="ECO:0007669"/>
    <property type="project" value="InterPro"/>
</dbReference>
<dbReference type="OrthoDB" id="9812355at2"/>
<evidence type="ECO:0000256" key="11">
    <source>
        <dbReference type="SAM" id="Phobius"/>
    </source>
</evidence>
<evidence type="ECO:0000256" key="3">
    <source>
        <dbReference type="ARBA" id="ARBA00022448"/>
    </source>
</evidence>
<evidence type="ECO:0000259" key="12">
    <source>
        <dbReference type="PROSITE" id="PS52015"/>
    </source>
</evidence>
<dbReference type="Proteomes" id="UP000249873">
    <property type="component" value="Chromosome"/>
</dbReference>
<evidence type="ECO:0000256" key="7">
    <source>
        <dbReference type="ARBA" id="ARBA00022927"/>
    </source>
</evidence>
<proteinExistence type="inferred from homology"/>
<sequence>MDNNKNSSPANLDDIIFEHRNKTYGAYFLRKNYSKFLTKAAVYGISSCLLLIGGAWGYQKFVVPNLAPEEITSVEIDLSALEEELEEEEEIDIPPPEEEEPPPPPPELKQVQFLPPEPKADEEVIIETPPPEDKDLEDAIVSTQDVEGEDVTDVFTPPPPPPPAVTKPAGLGKPKEEQIFTAVEQNPEFPGGTSEMYKYINSKIKYPPAAQRANISGRVFVKFVVEKDGSIGKIDVLKGIGFGCDEEAVRVIKSMPKWNPGRQNGKNVRVFFTMPVFYQLE</sequence>
<accession>A0A2Z4GHZ7</accession>
<evidence type="ECO:0000256" key="9">
    <source>
        <dbReference type="ARBA" id="ARBA00023136"/>
    </source>
</evidence>
<keyword evidence="5" id="KW-0997">Cell inner membrane</keyword>
<gene>
    <name evidence="13" type="ORF">DJ013_21330</name>
</gene>
<feature type="domain" description="TonB C-terminal" evidence="12">
    <location>
        <begin position="191"/>
        <end position="281"/>
    </location>
</feature>
<dbReference type="PANTHER" id="PTHR33446:SF2">
    <property type="entry name" value="PROTEIN TONB"/>
    <property type="match status" value="1"/>
</dbReference>
<evidence type="ECO:0000256" key="8">
    <source>
        <dbReference type="ARBA" id="ARBA00022989"/>
    </source>
</evidence>
<dbReference type="GO" id="GO:0015031">
    <property type="term" value="P:protein transport"/>
    <property type="evidence" value="ECO:0007669"/>
    <property type="project" value="UniProtKB-KW"/>
</dbReference>
<evidence type="ECO:0000256" key="4">
    <source>
        <dbReference type="ARBA" id="ARBA00022475"/>
    </source>
</evidence>
<feature type="transmembrane region" description="Helical" evidence="11">
    <location>
        <begin position="40"/>
        <end position="58"/>
    </location>
</feature>
<keyword evidence="8 11" id="KW-1133">Transmembrane helix</keyword>
<dbReference type="Gene3D" id="3.30.1150.10">
    <property type="match status" value="1"/>
</dbReference>
<evidence type="ECO:0000256" key="5">
    <source>
        <dbReference type="ARBA" id="ARBA00022519"/>
    </source>
</evidence>
<dbReference type="InterPro" id="IPR037682">
    <property type="entry name" value="TonB_C"/>
</dbReference>
<evidence type="ECO:0000256" key="2">
    <source>
        <dbReference type="ARBA" id="ARBA00006555"/>
    </source>
</evidence>
<protein>
    <submittedName>
        <fullName evidence="13">Energy transducer TonB</fullName>
    </submittedName>
</protein>
<evidence type="ECO:0000256" key="10">
    <source>
        <dbReference type="SAM" id="MobiDB-lite"/>
    </source>
</evidence>
<dbReference type="NCBIfam" id="TIGR01352">
    <property type="entry name" value="tonB_Cterm"/>
    <property type="match status" value="1"/>
</dbReference>
<reference evidence="13 14" key="1">
    <citation type="submission" date="2018-05" db="EMBL/GenBank/DDBJ databases">
        <title>Complete genome sequence of Arcticibacterium luteifluviistationis SM1504T, a cytophagaceae bacterium isolated from Arctic surface seawater.</title>
        <authorList>
            <person name="Li Y."/>
            <person name="Qin Q.-L."/>
        </authorList>
    </citation>
    <scope>NUCLEOTIDE SEQUENCE [LARGE SCALE GENOMIC DNA]</scope>
    <source>
        <strain evidence="13 14">SM1504</strain>
    </source>
</reference>
<comment type="subcellular location">
    <subcellularLocation>
        <location evidence="1">Cell inner membrane</location>
        <topology evidence="1">Single-pass membrane protein</topology>
        <orientation evidence="1">Periplasmic side</orientation>
    </subcellularLocation>
</comment>
<dbReference type="PROSITE" id="PS52015">
    <property type="entry name" value="TONB_CTD"/>
    <property type="match status" value="1"/>
</dbReference>
<comment type="similarity">
    <text evidence="2">Belongs to the TonB family.</text>
</comment>
<keyword evidence="3" id="KW-0813">Transport</keyword>
<feature type="compositionally biased region" description="Pro residues" evidence="10">
    <location>
        <begin position="156"/>
        <end position="165"/>
    </location>
</feature>
<keyword evidence="7" id="KW-0653">Protein transport</keyword>
<dbReference type="EMBL" id="CP029480">
    <property type="protein sequence ID" value="AWW00589.1"/>
    <property type="molecule type" value="Genomic_DNA"/>
</dbReference>
<dbReference type="InterPro" id="IPR051045">
    <property type="entry name" value="TonB-dependent_transducer"/>
</dbReference>
<evidence type="ECO:0000313" key="14">
    <source>
        <dbReference type="Proteomes" id="UP000249873"/>
    </source>
</evidence>
<name>A0A2Z4GHZ7_9BACT</name>
<evidence type="ECO:0000313" key="13">
    <source>
        <dbReference type="EMBL" id="AWW00589.1"/>
    </source>
</evidence>